<evidence type="ECO:0000313" key="4">
    <source>
        <dbReference type="Proteomes" id="UP001107558"/>
    </source>
</evidence>
<dbReference type="PANTHER" id="PTHR10174:SF216">
    <property type="entry name" value="CRAL-TRIO DOMAIN-CONTAINING PROTEIN-RELATED"/>
    <property type="match status" value="1"/>
</dbReference>
<dbReference type="PRINTS" id="PR00180">
    <property type="entry name" value="CRETINALDHBP"/>
</dbReference>
<dbReference type="Pfam" id="PF00650">
    <property type="entry name" value="CRAL_TRIO"/>
    <property type="match status" value="1"/>
</dbReference>
<dbReference type="PANTHER" id="PTHR10174">
    <property type="entry name" value="ALPHA-TOCOPHEROL TRANSFER PROTEIN-RELATED"/>
    <property type="match status" value="1"/>
</dbReference>
<feature type="compositionally biased region" description="Basic and acidic residues" evidence="1">
    <location>
        <begin position="283"/>
        <end position="301"/>
    </location>
</feature>
<comment type="caution">
    <text evidence="3">The sequence shown here is derived from an EMBL/GenBank/DDBJ whole genome shotgun (WGS) entry which is preliminary data.</text>
</comment>
<reference evidence="3" key="1">
    <citation type="submission" date="2021-03" db="EMBL/GenBank/DDBJ databases">
        <title>Chromosome level genome of the anhydrobiotic midge Polypedilum vanderplanki.</title>
        <authorList>
            <person name="Yoshida Y."/>
            <person name="Kikawada T."/>
            <person name="Gusev O."/>
        </authorList>
    </citation>
    <scope>NUCLEOTIDE SEQUENCE</scope>
    <source>
        <strain evidence="3">NIAS01</strain>
        <tissue evidence="3">Whole body or cell culture</tissue>
    </source>
</reference>
<dbReference type="OrthoDB" id="6682367at2759"/>
<sequence>MKNTIPNVRSLTPALQTLAAKELNETPERLKSDLKLLKEWIKQCPHLRVRTDDQFLVTFLRGCKFSLEKAKQKFDLYYTVRSHLPEVMLNRDPLNERLQTIIRLGVGLPLPFTEKPDGPRIILIRPGAYDASIYTVAEMIKISNMIQDILMNEDDNYVIAGQIGILDCANVTMAHFMQFNPTFIRKITIMSQEASPTRQKGFHFINTPLGFESCFNLFKSFINDKNKTKLYVHGSNLNSLYKVIPRKLMPKEYGGEAGSLESIINTWEKRIISYRNYYKEEEKFGVDESKRPSTNESKMKELSCGTSGSFRKLEID</sequence>
<evidence type="ECO:0000256" key="1">
    <source>
        <dbReference type="SAM" id="MobiDB-lite"/>
    </source>
</evidence>
<dbReference type="InterPro" id="IPR036273">
    <property type="entry name" value="CRAL/TRIO_N_dom_sf"/>
</dbReference>
<dbReference type="CDD" id="cd00170">
    <property type="entry name" value="SEC14"/>
    <property type="match status" value="1"/>
</dbReference>
<dbReference type="GO" id="GO:0016020">
    <property type="term" value="C:membrane"/>
    <property type="evidence" value="ECO:0007669"/>
    <property type="project" value="TreeGrafter"/>
</dbReference>
<name>A0A9J6BQK7_POLVA</name>
<dbReference type="InterPro" id="IPR036865">
    <property type="entry name" value="CRAL-TRIO_dom_sf"/>
</dbReference>
<evidence type="ECO:0000259" key="2">
    <source>
        <dbReference type="PROSITE" id="PS50191"/>
    </source>
</evidence>
<dbReference type="SMART" id="SM01100">
    <property type="entry name" value="CRAL_TRIO_N"/>
    <property type="match status" value="1"/>
</dbReference>
<dbReference type="EMBL" id="JADBJN010000003">
    <property type="protein sequence ID" value="KAG5672156.1"/>
    <property type="molecule type" value="Genomic_DNA"/>
</dbReference>
<evidence type="ECO:0000313" key="3">
    <source>
        <dbReference type="EMBL" id="KAG5672156.1"/>
    </source>
</evidence>
<dbReference type="Gene3D" id="1.20.5.1200">
    <property type="entry name" value="Alpha-tocopherol transfer"/>
    <property type="match status" value="1"/>
</dbReference>
<dbReference type="Proteomes" id="UP001107558">
    <property type="component" value="Chromosome 3"/>
</dbReference>
<dbReference type="InterPro" id="IPR001251">
    <property type="entry name" value="CRAL-TRIO_dom"/>
</dbReference>
<dbReference type="InterPro" id="IPR011074">
    <property type="entry name" value="CRAL/TRIO_N_dom"/>
</dbReference>
<dbReference type="PROSITE" id="PS50191">
    <property type="entry name" value="CRAL_TRIO"/>
    <property type="match status" value="1"/>
</dbReference>
<dbReference type="SUPFAM" id="SSF52087">
    <property type="entry name" value="CRAL/TRIO domain"/>
    <property type="match status" value="1"/>
</dbReference>
<dbReference type="SMART" id="SM00516">
    <property type="entry name" value="SEC14"/>
    <property type="match status" value="1"/>
</dbReference>
<dbReference type="Gene3D" id="3.40.525.10">
    <property type="entry name" value="CRAL-TRIO lipid binding domain"/>
    <property type="match status" value="1"/>
</dbReference>
<accession>A0A9J6BQK7</accession>
<proteinExistence type="predicted"/>
<protein>
    <recommendedName>
        <fullName evidence="2">CRAL-TRIO domain-containing protein</fullName>
    </recommendedName>
</protein>
<dbReference type="GO" id="GO:1902936">
    <property type="term" value="F:phosphatidylinositol bisphosphate binding"/>
    <property type="evidence" value="ECO:0007669"/>
    <property type="project" value="TreeGrafter"/>
</dbReference>
<feature type="region of interest" description="Disordered" evidence="1">
    <location>
        <begin position="283"/>
        <end position="316"/>
    </location>
</feature>
<dbReference type="Gene3D" id="1.10.8.20">
    <property type="entry name" value="N-terminal domain of phosphatidylinositol transfer protein sec14p"/>
    <property type="match status" value="1"/>
</dbReference>
<organism evidence="3 4">
    <name type="scientific">Polypedilum vanderplanki</name>
    <name type="common">Sleeping chironomid midge</name>
    <dbReference type="NCBI Taxonomy" id="319348"/>
    <lineage>
        <taxon>Eukaryota</taxon>
        <taxon>Metazoa</taxon>
        <taxon>Ecdysozoa</taxon>
        <taxon>Arthropoda</taxon>
        <taxon>Hexapoda</taxon>
        <taxon>Insecta</taxon>
        <taxon>Pterygota</taxon>
        <taxon>Neoptera</taxon>
        <taxon>Endopterygota</taxon>
        <taxon>Diptera</taxon>
        <taxon>Nematocera</taxon>
        <taxon>Chironomoidea</taxon>
        <taxon>Chironomidae</taxon>
        <taxon>Chironominae</taxon>
        <taxon>Polypedilum</taxon>
        <taxon>Polypedilum</taxon>
    </lineage>
</organism>
<keyword evidence="4" id="KW-1185">Reference proteome</keyword>
<dbReference type="AlphaFoldDB" id="A0A9J6BQK7"/>
<feature type="domain" description="CRAL-TRIO" evidence="2">
    <location>
        <begin position="91"/>
        <end position="261"/>
    </location>
</feature>
<gene>
    <name evidence="3" type="ORF">PVAND_002309</name>
</gene>
<dbReference type="SUPFAM" id="SSF46938">
    <property type="entry name" value="CRAL/TRIO N-terminal domain"/>
    <property type="match status" value="1"/>
</dbReference>